<keyword evidence="2" id="KW-1185">Reference proteome</keyword>
<dbReference type="Gene3D" id="3.30.450.40">
    <property type="match status" value="3"/>
</dbReference>
<protein>
    <recommendedName>
        <fullName evidence="3">GAF domain-containing protein</fullName>
    </recommendedName>
</protein>
<name>A0A8S0XIE8_9GAMM</name>
<evidence type="ECO:0008006" key="3">
    <source>
        <dbReference type="Google" id="ProtNLM"/>
    </source>
</evidence>
<organism evidence="1 2">
    <name type="scientific">Candidatus Methylobacter favarea</name>
    <dbReference type="NCBI Taxonomy" id="2707345"/>
    <lineage>
        <taxon>Bacteria</taxon>
        <taxon>Pseudomonadati</taxon>
        <taxon>Pseudomonadota</taxon>
        <taxon>Gammaproteobacteria</taxon>
        <taxon>Methylococcales</taxon>
        <taxon>Methylococcaceae</taxon>
        <taxon>Methylobacter</taxon>
    </lineage>
</organism>
<comment type="caution">
    <text evidence="1">The sequence shown here is derived from an EMBL/GenBank/DDBJ whole genome shotgun (WGS) entry which is preliminary data.</text>
</comment>
<accession>A0A8S0XIE8</accession>
<dbReference type="SUPFAM" id="SSF55781">
    <property type="entry name" value="GAF domain-like"/>
    <property type="match status" value="1"/>
</dbReference>
<dbReference type="Proteomes" id="UP000494216">
    <property type="component" value="Unassembled WGS sequence"/>
</dbReference>
<dbReference type="RefSeq" id="WP_174625579.1">
    <property type="nucleotide sequence ID" value="NZ_CADCXN010000054.1"/>
</dbReference>
<dbReference type="InterPro" id="IPR029016">
    <property type="entry name" value="GAF-like_dom_sf"/>
</dbReference>
<evidence type="ECO:0000313" key="2">
    <source>
        <dbReference type="Proteomes" id="UP000494216"/>
    </source>
</evidence>
<reference evidence="1 2" key="1">
    <citation type="submission" date="2020-02" db="EMBL/GenBank/DDBJ databases">
        <authorList>
            <person name="Hogendoorn C."/>
        </authorList>
    </citation>
    <scope>NUCLEOTIDE SEQUENCE [LARGE SCALE GENOMIC DNA]</scope>
    <source>
        <strain evidence="1">METHB21</strain>
    </source>
</reference>
<evidence type="ECO:0000313" key="1">
    <source>
        <dbReference type="EMBL" id="CAA9890656.1"/>
    </source>
</evidence>
<dbReference type="AlphaFoldDB" id="A0A8S0XIE8"/>
<dbReference type="EMBL" id="CADCXN010000054">
    <property type="protein sequence ID" value="CAA9890656.1"/>
    <property type="molecule type" value="Genomic_DNA"/>
</dbReference>
<sequence>MKTFIKVTEIWIPNKDRIRLEFGSGVYGELTDFKAASEQHQFAYNEGLPGRAWAAGHPIVLTQFDHSYFKRTAAAKKAGLTCGIAIPVFSGDFLMAVVVFLCGGDAEHAGAIEVWRNNCAAQNTLSVMEGYYGSRHSFETVSRQINIPKGHGLPGLVWATGMPILMEDMGKTDDIIRASDAQQAGITTGLGIPVSDHSRQTFIMTFLSAKAAPIAKRIQIWTLNTEGNQLICHQGFSKTSNDLAEIFETIPVNKGEGALGRVWLTGMPVISGNHESAYNPELDNLSSMLAIPVIEHGRLKAIVTFLF</sequence>
<gene>
    <name evidence="1" type="ORF">METHB2_260035</name>
</gene>
<proteinExistence type="predicted"/>